<organism evidence="1 2">
    <name type="scientific">Bradyrhizobium commune</name>
    <dbReference type="NCBI Taxonomy" id="83627"/>
    <lineage>
        <taxon>Bacteria</taxon>
        <taxon>Pseudomonadati</taxon>
        <taxon>Pseudomonadota</taxon>
        <taxon>Alphaproteobacteria</taxon>
        <taxon>Hyphomicrobiales</taxon>
        <taxon>Nitrobacteraceae</taxon>
        <taxon>Bradyrhizobium</taxon>
    </lineage>
</organism>
<dbReference type="InterPro" id="IPR013325">
    <property type="entry name" value="RNA_pol_sigma_r2"/>
</dbReference>
<dbReference type="KEGG" id="bcou:IC761_30975"/>
<reference evidence="1 2" key="1">
    <citation type="submission" date="2020-09" db="EMBL/GenBank/DDBJ databases">
        <title>Complete genomes of bradyrhizobia occurring on native shrubby legumes in Australia.</title>
        <authorList>
            <person name="Lafay B."/>
        </authorList>
    </citation>
    <scope>NUCLEOTIDE SEQUENCE [LARGE SCALE GENOMIC DNA]</scope>
    <source>
        <strain evidence="1 2">BDV5040</strain>
    </source>
</reference>
<proteinExistence type="predicted"/>
<dbReference type="EMBL" id="CP061379">
    <property type="protein sequence ID" value="QPF95375.1"/>
    <property type="molecule type" value="Genomic_DNA"/>
</dbReference>
<keyword evidence="2" id="KW-1185">Reference proteome</keyword>
<name>A0A7S9DCR9_9BRAD</name>
<sequence>MWGRNLPGGLGWNDILHEAIARVLDGSRPWPADVPILAFLSGVMRSICNDYWRRARLEQRLLVSRDDPDQRSWPGEEGDEVPDPERVLAAAQTLANVYRLFEDDPLALKIIAGLADGLAAREICKVNGISELDYDTTRRRMRRALLRDQRNWSK</sequence>
<evidence type="ECO:0000313" key="2">
    <source>
        <dbReference type="Proteomes" id="UP000594621"/>
    </source>
</evidence>
<protein>
    <submittedName>
        <fullName evidence="1">Uncharacterized protein</fullName>
    </submittedName>
</protein>
<dbReference type="GO" id="GO:0006352">
    <property type="term" value="P:DNA-templated transcription initiation"/>
    <property type="evidence" value="ECO:0007669"/>
    <property type="project" value="InterPro"/>
</dbReference>
<dbReference type="SUPFAM" id="SSF88946">
    <property type="entry name" value="Sigma2 domain of RNA polymerase sigma factors"/>
    <property type="match status" value="1"/>
</dbReference>
<accession>A0A7S9DCR9</accession>
<evidence type="ECO:0000313" key="1">
    <source>
        <dbReference type="EMBL" id="QPF95375.1"/>
    </source>
</evidence>
<dbReference type="GO" id="GO:0003700">
    <property type="term" value="F:DNA-binding transcription factor activity"/>
    <property type="evidence" value="ECO:0007669"/>
    <property type="project" value="InterPro"/>
</dbReference>
<gene>
    <name evidence="1" type="ORF">IC761_30975</name>
</gene>
<dbReference type="AlphaFoldDB" id="A0A7S9DCR9"/>
<dbReference type="Proteomes" id="UP000594621">
    <property type="component" value="Chromosome"/>
</dbReference>